<evidence type="ECO:0000313" key="2">
    <source>
        <dbReference type="EMBL" id="OWQ84406.1"/>
    </source>
</evidence>
<dbReference type="OrthoDB" id="9157313at2"/>
<dbReference type="RefSeq" id="WP_088387653.1">
    <property type="nucleotide sequence ID" value="NZ_NIOF01000016.1"/>
</dbReference>
<reference evidence="2 3" key="1">
    <citation type="journal article" date="2008" name="Int. J. Syst. Evol. Microbiol.">
        <title>Description of Roseateles aquatilis sp. nov. and Roseateles terrae sp. nov., in the class Betaproteobacteria, and emended description of the genus Roseateles.</title>
        <authorList>
            <person name="Gomila M."/>
            <person name="Bowien B."/>
            <person name="Falsen E."/>
            <person name="Moore E.R."/>
            <person name="Lalucat J."/>
        </authorList>
    </citation>
    <scope>NUCLEOTIDE SEQUENCE [LARGE SCALE GENOMIC DNA]</scope>
    <source>
        <strain evidence="2 3">CCUG 48205</strain>
    </source>
</reference>
<name>A0A246IW54_9BURK</name>
<dbReference type="Proteomes" id="UP000197468">
    <property type="component" value="Unassembled WGS sequence"/>
</dbReference>
<evidence type="ECO:0000313" key="3">
    <source>
        <dbReference type="Proteomes" id="UP000197468"/>
    </source>
</evidence>
<feature type="region of interest" description="Disordered" evidence="1">
    <location>
        <begin position="1"/>
        <end position="133"/>
    </location>
</feature>
<dbReference type="AlphaFoldDB" id="A0A246IW54"/>
<comment type="caution">
    <text evidence="2">The sequence shown here is derived from an EMBL/GenBank/DDBJ whole genome shotgun (WGS) entry which is preliminary data.</text>
</comment>
<accession>A0A246IW54</accession>
<feature type="compositionally biased region" description="Basic residues" evidence="1">
    <location>
        <begin position="81"/>
        <end position="95"/>
    </location>
</feature>
<organism evidence="2 3">
    <name type="scientific">Roseateles aquatilis</name>
    <dbReference type="NCBI Taxonomy" id="431061"/>
    <lineage>
        <taxon>Bacteria</taxon>
        <taxon>Pseudomonadati</taxon>
        <taxon>Pseudomonadota</taxon>
        <taxon>Betaproteobacteria</taxon>
        <taxon>Burkholderiales</taxon>
        <taxon>Sphaerotilaceae</taxon>
        <taxon>Roseateles</taxon>
    </lineage>
</organism>
<sequence length="133" mass="13626">MKKHQPQAEAAPAQRRAASEGAAGRPAPADSPRQSAQGAQLAQLRAGAKPVPAAATSAEAPVQRVEGERKAKGHSLGPSHSKNRGGKITSHKAGKARTEDPGISAAKNGRRRRMMEANVSNSIAKSSGKPGGK</sequence>
<feature type="compositionally biased region" description="Low complexity" evidence="1">
    <location>
        <begin position="7"/>
        <end position="48"/>
    </location>
</feature>
<evidence type="ECO:0000256" key="1">
    <source>
        <dbReference type="SAM" id="MobiDB-lite"/>
    </source>
</evidence>
<dbReference type="EMBL" id="NIOF01000016">
    <property type="protein sequence ID" value="OWQ84406.1"/>
    <property type="molecule type" value="Genomic_DNA"/>
</dbReference>
<gene>
    <name evidence="2" type="ORF">CDN99_24225</name>
</gene>
<proteinExistence type="predicted"/>
<protein>
    <submittedName>
        <fullName evidence="2">Uncharacterized protein</fullName>
    </submittedName>
</protein>
<keyword evidence="3" id="KW-1185">Reference proteome</keyword>